<dbReference type="Proteomes" id="UP001412239">
    <property type="component" value="Unassembled WGS sequence"/>
</dbReference>
<accession>A0A292PQU3</accession>
<dbReference type="EMBL" id="LN891102">
    <property type="protein sequence ID" value="CUS08988.1"/>
    <property type="molecule type" value="Genomic_DNA"/>
</dbReference>
<reference evidence="2" key="1">
    <citation type="submission" date="2015-10" db="EMBL/GenBank/DDBJ databases">
        <authorList>
            <person name="Regsiter A."/>
            <person name="william w."/>
        </authorList>
    </citation>
    <scope>NUCLEOTIDE SEQUENCE</scope>
    <source>
        <strain evidence="2">Montdore</strain>
    </source>
</reference>
<keyword evidence="3" id="KW-1185">Reference proteome</keyword>
<evidence type="ECO:0000313" key="2">
    <source>
        <dbReference type="EMBL" id="CUS08988.1"/>
    </source>
</evidence>
<gene>
    <name evidence="2" type="ORF">GSTUAT00006937001</name>
</gene>
<keyword evidence="1" id="KW-0812">Transmembrane</keyword>
<protein>
    <submittedName>
        <fullName evidence="2">Uncharacterized protein</fullName>
    </submittedName>
</protein>
<feature type="transmembrane region" description="Helical" evidence="1">
    <location>
        <begin position="12"/>
        <end position="34"/>
    </location>
</feature>
<dbReference type="AlphaFoldDB" id="A0A292PQU3"/>
<proteinExistence type="predicted"/>
<keyword evidence="1" id="KW-1133">Transmembrane helix</keyword>
<sequence>MVNTATLVRASPALHMTQALWSVVVMGVVIPSMMAKGPASSVIKIHVHNVLVCSSGAGIPDPGFGGQKCLCTRTGLLGLILDSRFSGSRPSIVGHSNGGISDGEGKVKDEKCKIKTESGYALFPPGTGEDPKACKMNQATVGLGVILW</sequence>
<name>A0A292PQU3_9PEZI</name>
<organism evidence="2 3">
    <name type="scientific">Tuber aestivum</name>
    <name type="common">summer truffle</name>
    <dbReference type="NCBI Taxonomy" id="59557"/>
    <lineage>
        <taxon>Eukaryota</taxon>
        <taxon>Fungi</taxon>
        <taxon>Dikarya</taxon>
        <taxon>Ascomycota</taxon>
        <taxon>Pezizomycotina</taxon>
        <taxon>Pezizomycetes</taxon>
        <taxon>Pezizales</taxon>
        <taxon>Tuberaceae</taxon>
        <taxon>Tuber</taxon>
    </lineage>
</organism>
<evidence type="ECO:0000256" key="1">
    <source>
        <dbReference type="SAM" id="Phobius"/>
    </source>
</evidence>
<keyword evidence="1" id="KW-0472">Membrane</keyword>
<evidence type="ECO:0000313" key="3">
    <source>
        <dbReference type="Proteomes" id="UP001412239"/>
    </source>
</evidence>